<dbReference type="Proteomes" id="UP000501237">
    <property type="component" value="Chromosome"/>
</dbReference>
<feature type="compositionally biased region" description="Acidic residues" evidence="1">
    <location>
        <begin position="28"/>
        <end position="41"/>
    </location>
</feature>
<dbReference type="GeneID" id="57398138"/>
<dbReference type="KEGG" id="poj:PtoMrB4_29210"/>
<evidence type="ECO:0000313" key="5">
    <source>
        <dbReference type="Proteomes" id="UP000501237"/>
    </source>
</evidence>
<name>A0A679GS97_9GAMM</name>
<reference evidence="2 5" key="2">
    <citation type="journal article" date="2020" name="Microbiol. Resour. Announc.">
        <title>Complete genome sequence of Pseudomonas otitidis strain MrB4, isolated from Lake Biwa in Japan.</title>
        <authorList>
            <person name="Miyazaki K."/>
            <person name="Hase E."/>
            <person name="Maruya T."/>
        </authorList>
    </citation>
    <scope>NUCLEOTIDE SEQUENCE [LARGE SCALE GENOMIC DNA]</scope>
    <source>
        <strain evidence="2 5">MrB4</strain>
    </source>
</reference>
<gene>
    <name evidence="3" type="ORF">GO594_19200</name>
    <name evidence="2" type="ORF">PtoMrB4_29210</name>
</gene>
<feature type="compositionally biased region" description="Polar residues" evidence="1">
    <location>
        <begin position="1"/>
        <end position="12"/>
    </location>
</feature>
<accession>A0A679GS97</accession>
<dbReference type="AlphaFoldDB" id="A0A679GS97"/>
<dbReference type="RefSeq" id="WP_160158562.1">
    <property type="nucleotide sequence ID" value="NZ_AP022642.1"/>
</dbReference>
<evidence type="ECO:0000313" key="4">
    <source>
        <dbReference type="Proteomes" id="UP000461288"/>
    </source>
</evidence>
<evidence type="ECO:0000256" key="1">
    <source>
        <dbReference type="SAM" id="MobiDB-lite"/>
    </source>
</evidence>
<evidence type="ECO:0000313" key="2">
    <source>
        <dbReference type="EMBL" id="BCA28944.1"/>
    </source>
</evidence>
<sequence length="49" mass="5399">MHNPTETPSNDTPRPEDETATWPIQQDPEPEALPDDPDIQGDDASTTPQ</sequence>
<reference evidence="3 4" key="1">
    <citation type="submission" date="2019-12" db="EMBL/GenBank/DDBJ databases">
        <title>Draft genome sequence of Pseudomonas otitidis recovered from a chicken carcass.</title>
        <authorList>
            <person name="Vieira T.R."/>
            <person name="Oliviera E.F.C."/>
            <person name="Silva N.M.V."/>
            <person name="Sambrano G.E."/>
            <person name="Cibulski S.P."/>
            <person name="Cardoso M.R.I."/>
        </authorList>
    </citation>
    <scope>NUCLEOTIDE SEQUENCE [LARGE SCALE GENOMIC DNA]</scope>
    <source>
        <strain evidence="3 4">25_K</strain>
    </source>
</reference>
<evidence type="ECO:0000313" key="3">
    <source>
        <dbReference type="EMBL" id="MWK58114.1"/>
    </source>
</evidence>
<proteinExistence type="predicted"/>
<dbReference type="Proteomes" id="UP000461288">
    <property type="component" value="Unassembled WGS sequence"/>
</dbReference>
<dbReference type="EMBL" id="AP022642">
    <property type="protein sequence ID" value="BCA28944.1"/>
    <property type="molecule type" value="Genomic_DNA"/>
</dbReference>
<protein>
    <submittedName>
        <fullName evidence="2">Uncharacterized protein</fullName>
    </submittedName>
</protein>
<feature type="region of interest" description="Disordered" evidence="1">
    <location>
        <begin position="1"/>
        <end position="49"/>
    </location>
</feature>
<dbReference type="EMBL" id="WTFN01000051">
    <property type="protein sequence ID" value="MWK58114.1"/>
    <property type="molecule type" value="Genomic_DNA"/>
</dbReference>
<organism evidence="2 5">
    <name type="scientific">Metapseudomonas otitidis</name>
    <dbReference type="NCBI Taxonomy" id="319939"/>
    <lineage>
        <taxon>Bacteria</taxon>
        <taxon>Pseudomonadati</taxon>
        <taxon>Pseudomonadota</taxon>
        <taxon>Gammaproteobacteria</taxon>
        <taxon>Pseudomonadales</taxon>
        <taxon>Pseudomonadaceae</taxon>
        <taxon>Metapseudomonas</taxon>
    </lineage>
</organism>